<comment type="similarity">
    <text evidence="3">Belongs to the TRAFAC class dynamin-like GTPase superfamily. Dynamin/Fzo/YdjA family.</text>
</comment>
<dbReference type="EMBL" id="AFBI03000018">
    <property type="protein sequence ID" value="EJW04495.1"/>
    <property type="molecule type" value="Genomic_DNA"/>
</dbReference>
<dbReference type="InterPro" id="IPR022812">
    <property type="entry name" value="Dynamin"/>
</dbReference>
<name>J9DPL2_EDHAE</name>
<dbReference type="AlphaFoldDB" id="J9DPL2"/>
<dbReference type="CDD" id="cd08771">
    <property type="entry name" value="DLP_1"/>
    <property type="match status" value="1"/>
</dbReference>
<dbReference type="STRING" id="1003232.J9DPL2"/>
<evidence type="ECO:0000256" key="3">
    <source>
        <dbReference type="RuleBase" id="RU003932"/>
    </source>
</evidence>
<dbReference type="InterPro" id="IPR000375">
    <property type="entry name" value="Dynamin_stalk"/>
</dbReference>
<proteinExistence type="inferred from homology"/>
<dbReference type="HOGENOM" id="CLU_476447_0_0_1"/>
<dbReference type="OrthoDB" id="5061070at2759"/>
<reference evidence="5 6" key="1">
    <citation type="submission" date="2011-08" db="EMBL/GenBank/DDBJ databases">
        <authorList>
            <person name="Liu Z.J."/>
            <person name="Shi F.L."/>
            <person name="Lu J.Q."/>
            <person name="Li M."/>
            <person name="Wang Z.L."/>
        </authorList>
    </citation>
    <scope>NUCLEOTIDE SEQUENCE [LARGE SCALE GENOMIC DNA]</scope>
    <source>
        <strain evidence="5 6">USNM 41457</strain>
    </source>
</reference>
<accession>J9DPL2</accession>
<gene>
    <name evidence="5" type="ORF">EDEG_01288</name>
</gene>
<dbReference type="OMA" id="CPEITHE"/>
<protein>
    <recommendedName>
        <fullName evidence="4">Dynamin-type G domain-containing protein</fullName>
    </recommendedName>
</protein>
<evidence type="ECO:0000256" key="1">
    <source>
        <dbReference type="ARBA" id="ARBA00022741"/>
    </source>
</evidence>
<keyword evidence="1 3" id="KW-0547">Nucleotide-binding</keyword>
<dbReference type="PANTHER" id="PTHR11566">
    <property type="entry name" value="DYNAMIN"/>
    <property type="match status" value="1"/>
</dbReference>
<organism evidence="5 6">
    <name type="scientific">Edhazardia aedis (strain USNM 41457)</name>
    <name type="common">Microsporidian parasite</name>
    <dbReference type="NCBI Taxonomy" id="1003232"/>
    <lineage>
        <taxon>Eukaryota</taxon>
        <taxon>Fungi</taxon>
        <taxon>Fungi incertae sedis</taxon>
        <taxon>Microsporidia</taxon>
        <taxon>Edhazardia</taxon>
    </lineage>
</organism>
<dbReference type="InterPro" id="IPR027417">
    <property type="entry name" value="P-loop_NTPase"/>
</dbReference>
<dbReference type="Proteomes" id="UP000003163">
    <property type="component" value="Unassembled WGS sequence"/>
</dbReference>
<keyword evidence="6" id="KW-1185">Reference proteome</keyword>
<reference evidence="6" key="2">
    <citation type="submission" date="2015-07" db="EMBL/GenBank/DDBJ databases">
        <title>Contrasting host-pathogen interactions and genome evolution in two generalist and specialist microsporidian pathogens of mosquitoes.</title>
        <authorList>
            <consortium name="The Broad Institute Genomics Platform"/>
            <consortium name="The Broad Institute Genome Sequencing Center for Infectious Disease"/>
            <person name="Cuomo C.A."/>
            <person name="Sanscrainte N.D."/>
            <person name="Goldberg J.M."/>
            <person name="Heiman D."/>
            <person name="Young S."/>
            <person name="Zeng Q."/>
            <person name="Becnel J.J."/>
            <person name="Birren B.W."/>
        </authorList>
    </citation>
    <scope>NUCLEOTIDE SEQUENCE [LARGE SCALE GENOMIC DNA]</scope>
    <source>
        <strain evidence="6">USNM 41457</strain>
    </source>
</reference>
<evidence type="ECO:0000313" key="5">
    <source>
        <dbReference type="EMBL" id="EJW04495.1"/>
    </source>
</evidence>
<comment type="caution">
    <text evidence="5">The sequence shown here is derived from an EMBL/GenBank/DDBJ whole genome shotgun (WGS) entry which is preliminary data.</text>
</comment>
<keyword evidence="2 3" id="KW-0342">GTP-binding</keyword>
<dbReference type="PROSITE" id="PS51718">
    <property type="entry name" value="G_DYNAMIN_2"/>
    <property type="match status" value="1"/>
</dbReference>
<dbReference type="GO" id="GO:0016020">
    <property type="term" value="C:membrane"/>
    <property type="evidence" value="ECO:0007669"/>
    <property type="project" value="TreeGrafter"/>
</dbReference>
<dbReference type="InterPro" id="IPR019762">
    <property type="entry name" value="Dynamin_GTPase_CS"/>
</dbReference>
<dbReference type="GO" id="GO:0003924">
    <property type="term" value="F:GTPase activity"/>
    <property type="evidence" value="ECO:0007669"/>
    <property type="project" value="InterPro"/>
</dbReference>
<dbReference type="PRINTS" id="PR00195">
    <property type="entry name" value="DYNAMIN"/>
</dbReference>
<dbReference type="Pfam" id="PF01031">
    <property type="entry name" value="Dynamin_M"/>
    <property type="match status" value="1"/>
</dbReference>
<dbReference type="InParanoid" id="J9DPL2"/>
<dbReference type="InterPro" id="IPR001401">
    <property type="entry name" value="Dynamin_GTPase"/>
</dbReference>
<dbReference type="Gene3D" id="1.20.120.1240">
    <property type="entry name" value="Dynamin, middle domain"/>
    <property type="match status" value="1"/>
</dbReference>
<dbReference type="GO" id="GO:0008017">
    <property type="term" value="F:microtubule binding"/>
    <property type="evidence" value="ECO:0007669"/>
    <property type="project" value="TreeGrafter"/>
</dbReference>
<evidence type="ECO:0000313" key="6">
    <source>
        <dbReference type="Proteomes" id="UP000003163"/>
    </source>
</evidence>
<sequence length="612" mass="70912">MPEKLNNIEIFKRLQDDKKIKTLSVNLPRLVVIGAQSTGKSSVLESIINREILPKGNDLVTRCPLLINIRKNKCKNEYAIVNGEKVSIKNVISKIQSCVNATCGEENLLSSEEVRVDLYLNDCFELSLVDLPGLTKVPIGSQPSDIEKQVENMILNYIKEKNSLILAISSANVDLANSDSLKLSRMADPKGLRTIGILTKIDLMDNKTHCLDILQNKKYPLKYGYFGVVSRSQSDLCNKVTLEQSYQKENSFFSSHTIYREIYPNIGFNHLKKSLYNIFNENLALQLPQIKYKVTEELKIHQEYITKALEKGPSKHEIVEMLTNTFQDVFHDRYTSNNTYFSVKNDKPFVLESYNVFKDVTIQKNFKSASEVMEEIKARGTFFVSDEMFERCVIEKIELLYIKLSSHIKQYTELLTKHIERVESEHFSILLDTLKTEVIRNLVNIEKKLLKHIEKYMQIQKYSLNINHPDFNKLDIIKSTLNYHMYEMKKSQNGKKSNFIDSIFTFFGDKPSATINSKKPDYDPYFEYRLLVTSVESYYNIISKAIVDYVRKSTEFYLLKFVTNDLRNFISDMSKDISSDLFIKKITDVKKIEKSKDIVENCSSILKLFEKN</sequence>
<dbReference type="Gene3D" id="3.40.50.300">
    <property type="entry name" value="P-loop containing nucleotide triphosphate hydrolases"/>
    <property type="match status" value="1"/>
</dbReference>
<dbReference type="InterPro" id="IPR045063">
    <property type="entry name" value="Dynamin_N"/>
</dbReference>
<dbReference type="GO" id="GO:0005737">
    <property type="term" value="C:cytoplasm"/>
    <property type="evidence" value="ECO:0007669"/>
    <property type="project" value="TreeGrafter"/>
</dbReference>
<dbReference type="GO" id="GO:0005874">
    <property type="term" value="C:microtubule"/>
    <property type="evidence" value="ECO:0007669"/>
    <property type="project" value="TreeGrafter"/>
</dbReference>
<dbReference type="SUPFAM" id="SSF52540">
    <property type="entry name" value="P-loop containing nucleoside triphosphate hydrolases"/>
    <property type="match status" value="1"/>
</dbReference>
<dbReference type="SMART" id="SM00053">
    <property type="entry name" value="DYNc"/>
    <property type="match status" value="1"/>
</dbReference>
<evidence type="ECO:0000259" key="4">
    <source>
        <dbReference type="PROSITE" id="PS51718"/>
    </source>
</evidence>
<feature type="domain" description="Dynamin-type G" evidence="4">
    <location>
        <begin position="24"/>
        <end position="288"/>
    </location>
</feature>
<dbReference type="PROSITE" id="PS00410">
    <property type="entry name" value="G_DYNAMIN_1"/>
    <property type="match status" value="1"/>
</dbReference>
<dbReference type="GO" id="GO:0005525">
    <property type="term" value="F:GTP binding"/>
    <property type="evidence" value="ECO:0007669"/>
    <property type="project" value="UniProtKB-KW"/>
</dbReference>
<dbReference type="VEuPathDB" id="MicrosporidiaDB:EDEG_01288"/>
<dbReference type="InterPro" id="IPR030381">
    <property type="entry name" value="G_DYNAMIN_dom"/>
</dbReference>
<dbReference type="Pfam" id="PF00350">
    <property type="entry name" value="Dynamin_N"/>
    <property type="match status" value="1"/>
</dbReference>
<evidence type="ECO:0000256" key="2">
    <source>
        <dbReference type="ARBA" id="ARBA00023134"/>
    </source>
</evidence>